<organism evidence="2 3">
    <name type="scientific">Kocuria carniphila</name>
    <dbReference type="NCBI Taxonomy" id="262208"/>
    <lineage>
        <taxon>Bacteria</taxon>
        <taxon>Bacillati</taxon>
        <taxon>Actinomycetota</taxon>
        <taxon>Actinomycetes</taxon>
        <taxon>Micrococcales</taxon>
        <taxon>Micrococcaceae</taxon>
        <taxon>Kocuria</taxon>
    </lineage>
</organism>
<feature type="region of interest" description="Disordered" evidence="1">
    <location>
        <begin position="15"/>
        <end position="43"/>
    </location>
</feature>
<accession>A0ABV3V3E3</accession>
<proteinExistence type="predicted"/>
<sequence length="129" mass="13949">MGTLLFTAAGAAVAAPTTSPDAPDAEADLASPAAPGEDPLRERTGISAGIPIWGAWCGPGHGGGEPEDTFDTLCMRHDRCYIERGYFDCWCDARFRDEIRRFGPRMETDERVVAAATTVWFTVTPCVPR</sequence>
<evidence type="ECO:0000313" key="3">
    <source>
        <dbReference type="Proteomes" id="UP001558481"/>
    </source>
</evidence>
<protein>
    <recommendedName>
        <fullName evidence="4">Phospholipase A2 domain-containing protein</fullName>
    </recommendedName>
</protein>
<evidence type="ECO:0008006" key="4">
    <source>
        <dbReference type="Google" id="ProtNLM"/>
    </source>
</evidence>
<dbReference type="Proteomes" id="UP001558481">
    <property type="component" value="Unassembled WGS sequence"/>
</dbReference>
<dbReference type="Gene3D" id="1.20.90.10">
    <property type="entry name" value="Phospholipase A2 domain"/>
    <property type="match status" value="1"/>
</dbReference>
<comment type="caution">
    <text evidence="2">The sequence shown here is derived from an EMBL/GenBank/DDBJ whole genome shotgun (WGS) entry which is preliminary data.</text>
</comment>
<dbReference type="EMBL" id="JAYWLU010000006">
    <property type="protein sequence ID" value="MEX3594420.1"/>
    <property type="molecule type" value="Genomic_DNA"/>
</dbReference>
<dbReference type="RefSeq" id="WP_315276427.1">
    <property type="nucleotide sequence ID" value="NZ_CAUREL010000003.1"/>
</dbReference>
<name>A0ABV3V3E3_9MICC</name>
<keyword evidence="3" id="KW-1185">Reference proteome</keyword>
<evidence type="ECO:0000313" key="2">
    <source>
        <dbReference type="EMBL" id="MEX3594420.1"/>
    </source>
</evidence>
<reference evidence="2 3" key="1">
    <citation type="journal article" date="2024" name="Fungal Genet. Biol.">
        <title>The porcine skin microbiome exhibits broad fungal antagonism.</title>
        <authorList>
            <person name="De La Cruz K.F."/>
            <person name="Townsend E.C."/>
            <person name="Alex Cheong J.Z."/>
            <person name="Salamzade R."/>
            <person name="Liu A."/>
            <person name="Sandstrom S."/>
            <person name="Davila E."/>
            <person name="Huang L."/>
            <person name="Xu K.H."/>
            <person name="Wu S.Y."/>
            <person name="Meudt J.J."/>
            <person name="Shanmuganayagam D."/>
            <person name="Gibson A.L.F."/>
            <person name="Kalan L.R."/>
        </authorList>
    </citation>
    <scope>NUCLEOTIDE SEQUENCE [LARGE SCALE GENOMIC DNA]</scope>
    <source>
        <strain evidence="2 3">LK2625</strain>
    </source>
</reference>
<gene>
    <name evidence="2" type="ORF">VVR66_06820</name>
</gene>
<dbReference type="InterPro" id="IPR036444">
    <property type="entry name" value="PLipase_A2_dom_sf"/>
</dbReference>
<evidence type="ECO:0000256" key="1">
    <source>
        <dbReference type="SAM" id="MobiDB-lite"/>
    </source>
</evidence>
<dbReference type="SUPFAM" id="SSF48619">
    <property type="entry name" value="Phospholipase A2, PLA2"/>
    <property type="match status" value="1"/>
</dbReference>